<dbReference type="PANTHER" id="PTHR40288:SF1">
    <property type="entry name" value="EXPERA DOMAIN-CONTAINING PROTEIN"/>
    <property type="match status" value="1"/>
</dbReference>
<dbReference type="AlphaFoldDB" id="A0AA39H2U4"/>
<keyword evidence="1" id="KW-0812">Transmembrane</keyword>
<comment type="caution">
    <text evidence="2">The sequence shown here is derived from an EMBL/GenBank/DDBJ whole genome shotgun (WGS) entry which is preliminary data.</text>
</comment>
<dbReference type="PANTHER" id="PTHR40288">
    <property type="entry name" value="PROTEIN CBG16535-RELATED"/>
    <property type="match status" value="1"/>
</dbReference>
<keyword evidence="1" id="KW-1133">Transmembrane helix</keyword>
<accession>A0AA39H2U4</accession>
<feature type="transmembrane region" description="Helical" evidence="1">
    <location>
        <begin position="106"/>
        <end position="126"/>
    </location>
</feature>
<keyword evidence="3" id="KW-1185">Reference proteome</keyword>
<dbReference type="Proteomes" id="UP001175271">
    <property type="component" value="Unassembled WGS sequence"/>
</dbReference>
<feature type="transmembrane region" description="Helical" evidence="1">
    <location>
        <begin position="24"/>
        <end position="43"/>
    </location>
</feature>
<evidence type="ECO:0000313" key="2">
    <source>
        <dbReference type="EMBL" id="KAK0398197.1"/>
    </source>
</evidence>
<feature type="transmembrane region" description="Helical" evidence="1">
    <location>
        <begin position="174"/>
        <end position="195"/>
    </location>
</feature>
<sequence length="208" mass="23943">MRLCWIVLIEEVHTSVCGLRLPNRLLCLLLGVFQLSIAALSLLQHIFSWHRHRHVFFCHSNITSSATTAETFLAYDIVIFDFGLMHRVLGTSECVANYLDGGYMRALWCIQHSSALMLMIFTLYFFRRFVWLLWPSLLMQSSYALGMAVLTMATAPKLLEAMSGTVDRGLGIAFTAYIGGLSANWLFTFILWHYYWGMESKYVHRHET</sequence>
<name>A0AA39H2U4_9BILA</name>
<keyword evidence="1" id="KW-0472">Membrane</keyword>
<feature type="transmembrane region" description="Helical" evidence="1">
    <location>
        <begin position="132"/>
        <end position="153"/>
    </location>
</feature>
<organism evidence="2 3">
    <name type="scientific">Steinernema hermaphroditum</name>
    <dbReference type="NCBI Taxonomy" id="289476"/>
    <lineage>
        <taxon>Eukaryota</taxon>
        <taxon>Metazoa</taxon>
        <taxon>Ecdysozoa</taxon>
        <taxon>Nematoda</taxon>
        <taxon>Chromadorea</taxon>
        <taxon>Rhabditida</taxon>
        <taxon>Tylenchina</taxon>
        <taxon>Panagrolaimomorpha</taxon>
        <taxon>Strongyloidoidea</taxon>
        <taxon>Steinernematidae</taxon>
        <taxon>Steinernema</taxon>
    </lineage>
</organism>
<evidence type="ECO:0000256" key="1">
    <source>
        <dbReference type="SAM" id="Phobius"/>
    </source>
</evidence>
<proteinExistence type="predicted"/>
<gene>
    <name evidence="2" type="ORF">QR680_002470</name>
</gene>
<protein>
    <submittedName>
        <fullName evidence="2">Uncharacterized protein</fullName>
    </submittedName>
</protein>
<reference evidence="2" key="1">
    <citation type="submission" date="2023-06" db="EMBL/GenBank/DDBJ databases">
        <title>Genomic analysis of the entomopathogenic nematode Steinernema hermaphroditum.</title>
        <authorList>
            <person name="Schwarz E.M."/>
            <person name="Heppert J.K."/>
            <person name="Baniya A."/>
            <person name="Schwartz H.T."/>
            <person name="Tan C.-H."/>
            <person name="Antoshechkin I."/>
            <person name="Sternberg P.W."/>
            <person name="Goodrich-Blair H."/>
            <person name="Dillman A.R."/>
        </authorList>
    </citation>
    <scope>NUCLEOTIDE SEQUENCE</scope>
    <source>
        <strain evidence="2">PS9179</strain>
        <tissue evidence="2">Whole animal</tissue>
    </source>
</reference>
<dbReference type="EMBL" id="JAUCMV010000005">
    <property type="protein sequence ID" value="KAK0398197.1"/>
    <property type="molecule type" value="Genomic_DNA"/>
</dbReference>
<evidence type="ECO:0000313" key="3">
    <source>
        <dbReference type="Proteomes" id="UP001175271"/>
    </source>
</evidence>